<dbReference type="SUPFAM" id="SSF158472">
    <property type="entry name" value="HAMP domain-like"/>
    <property type="match status" value="1"/>
</dbReference>
<dbReference type="Proteomes" id="UP000585905">
    <property type="component" value="Unassembled WGS sequence"/>
</dbReference>
<protein>
    <recommendedName>
        <fullName evidence="3">histidine kinase</fullName>
        <ecNumber evidence="3">2.7.13.3</ecNumber>
    </recommendedName>
</protein>
<dbReference type="PANTHER" id="PTHR45436">
    <property type="entry name" value="SENSOR HISTIDINE KINASE YKOH"/>
    <property type="match status" value="1"/>
</dbReference>
<dbReference type="SMART" id="SM00387">
    <property type="entry name" value="HATPase_c"/>
    <property type="match status" value="1"/>
</dbReference>
<dbReference type="Gene3D" id="6.10.340.10">
    <property type="match status" value="1"/>
</dbReference>
<dbReference type="PROSITE" id="PS50885">
    <property type="entry name" value="HAMP"/>
    <property type="match status" value="1"/>
</dbReference>
<keyword evidence="9" id="KW-0902">Two-component regulatory system</keyword>
<dbReference type="InterPro" id="IPR050428">
    <property type="entry name" value="TCS_sensor_his_kinase"/>
</dbReference>
<evidence type="ECO:0000256" key="10">
    <source>
        <dbReference type="ARBA" id="ARBA00023136"/>
    </source>
</evidence>
<comment type="catalytic activity">
    <reaction evidence="1">
        <text>ATP + protein L-histidine = ADP + protein N-phospho-L-histidine.</text>
        <dbReference type="EC" id="2.7.13.3"/>
    </reaction>
</comment>
<evidence type="ECO:0000256" key="6">
    <source>
        <dbReference type="ARBA" id="ARBA00022692"/>
    </source>
</evidence>
<dbReference type="InterPro" id="IPR036890">
    <property type="entry name" value="HATPase_C_sf"/>
</dbReference>
<dbReference type="SMART" id="SM00388">
    <property type="entry name" value="HisKA"/>
    <property type="match status" value="1"/>
</dbReference>
<reference evidence="14 15" key="1">
    <citation type="submission" date="2020-07" db="EMBL/GenBank/DDBJ databases">
        <title>Sequencing the genomes of 1000 actinobacteria strains.</title>
        <authorList>
            <person name="Klenk H.-P."/>
        </authorList>
    </citation>
    <scope>NUCLEOTIDE SEQUENCE [LARGE SCALE GENOMIC DNA]</scope>
    <source>
        <strain evidence="14 15">DSM 19663</strain>
    </source>
</reference>
<dbReference type="GO" id="GO:0005886">
    <property type="term" value="C:plasma membrane"/>
    <property type="evidence" value="ECO:0007669"/>
    <property type="project" value="UniProtKB-SubCell"/>
</dbReference>
<feature type="domain" description="Histidine kinase" evidence="12">
    <location>
        <begin position="288"/>
        <end position="494"/>
    </location>
</feature>
<dbReference type="RefSeq" id="WP_182490386.1">
    <property type="nucleotide sequence ID" value="NZ_BAAAOV010000010.1"/>
</dbReference>
<comment type="subcellular location">
    <subcellularLocation>
        <location evidence="2">Cell membrane</location>
    </subcellularLocation>
</comment>
<keyword evidence="6 11" id="KW-0812">Transmembrane</keyword>
<dbReference type="PANTHER" id="PTHR45436:SF5">
    <property type="entry name" value="SENSOR HISTIDINE KINASE TRCS"/>
    <property type="match status" value="1"/>
</dbReference>
<dbReference type="EC" id="2.7.13.3" evidence="3"/>
<dbReference type="SUPFAM" id="SSF55874">
    <property type="entry name" value="ATPase domain of HSP90 chaperone/DNA topoisomerase II/histidine kinase"/>
    <property type="match status" value="1"/>
</dbReference>
<dbReference type="InterPro" id="IPR003660">
    <property type="entry name" value="HAMP_dom"/>
</dbReference>
<dbReference type="Pfam" id="PF00672">
    <property type="entry name" value="HAMP"/>
    <property type="match status" value="1"/>
</dbReference>
<evidence type="ECO:0000313" key="14">
    <source>
        <dbReference type="EMBL" id="MBA8847563.1"/>
    </source>
</evidence>
<evidence type="ECO:0000313" key="15">
    <source>
        <dbReference type="Proteomes" id="UP000585905"/>
    </source>
</evidence>
<sequence>MVRAIAVPTWSVRARILAVILIITTVGMSFAGISAYFVQRERVIESIDLELLAAVESARQVLANPPAAAAVDEPAVDEPVEGEGGELAASPTYETVGEALEAILSFVVPGRHESSIALLNGEPAWQPSVEVSFELADDPALLARAWEESQGGTVVLGTATTDLLEGVRAVRYVVAPVEISGSTERGAFITAIDVQREVDEVGGAFVGYAWLSALTILLVGAVGWFVAGRLLSPLRELRLAAERITARNTAERIPVSTRDDLGALTTTVNEMLDRIDGALTAQRQLLDDVRHELKTPITIVRGHLELLDPGNPSEVRAVRDIAIDELDRMSELVSDIDDLARTEGGQLPTEPTDVADLTAAVFGKAQAIGGHTWVLASSLPIVAAVSQSRITQAWLQLADNAAKHSPAGSTIRIGSSAYRGGVEFWVADEGPGIPEESRTRIFERFGRADAGRGVAGSGLGLSIVAAIARAHGGHVNLETSPAGSRFGIVVPVDSEAPASPGAFDLDFAAPAEGEAR</sequence>
<evidence type="ECO:0000259" key="12">
    <source>
        <dbReference type="PROSITE" id="PS50109"/>
    </source>
</evidence>
<keyword evidence="15" id="KW-1185">Reference proteome</keyword>
<dbReference type="PROSITE" id="PS50109">
    <property type="entry name" value="HIS_KIN"/>
    <property type="match status" value="1"/>
</dbReference>
<dbReference type="GO" id="GO:0000155">
    <property type="term" value="F:phosphorelay sensor kinase activity"/>
    <property type="evidence" value="ECO:0007669"/>
    <property type="project" value="InterPro"/>
</dbReference>
<dbReference type="SMART" id="SM00304">
    <property type="entry name" value="HAMP"/>
    <property type="match status" value="1"/>
</dbReference>
<accession>A0A839E8P4</accession>
<dbReference type="EMBL" id="JACGWX010000002">
    <property type="protein sequence ID" value="MBA8847563.1"/>
    <property type="molecule type" value="Genomic_DNA"/>
</dbReference>
<name>A0A839E8P4_9MICO</name>
<evidence type="ECO:0000256" key="9">
    <source>
        <dbReference type="ARBA" id="ARBA00023012"/>
    </source>
</evidence>
<dbReference type="InterPro" id="IPR003594">
    <property type="entry name" value="HATPase_dom"/>
</dbReference>
<dbReference type="InterPro" id="IPR036097">
    <property type="entry name" value="HisK_dim/P_sf"/>
</dbReference>
<evidence type="ECO:0000256" key="1">
    <source>
        <dbReference type="ARBA" id="ARBA00000085"/>
    </source>
</evidence>
<dbReference type="Gene3D" id="3.30.565.10">
    <property type="entry name" value="Histidine kinase-like ATPase, C-terminal domain"/>
    <property type="match status" value="1"/>
</dbReference>
<evidence type="ECO:0000256" key="8">
    <source>
        <dbReference type="ARBA" id="ARBA00022989"/>
    </source>
</evidence>
<feature type="domain" description="HAMP" evidence="13">
    <location>
        <begin position="228"/>
        <end position="280"/>
    </location>
</feature>
<proteinExistence type="predicted"/>
<organism evidence="14 15">
    <name type="scientific">Microcella alkalica</name>
    <dbReference type="NCBI Taxonomy" id="355930"/>
    <lineage>
        <taxon>Bacteria</taxon>
        <taxon>Bacillati</taxon>
        <taxon>Actinomycetota</taxon>
        <taxon>Actinomycetes</taxon>
        <taxon>Micrococcales</taxon>
        <taxon>Microbacteriaceae</taxon>
        <taxon>Microcella</taxon>
    </lineage>
</organism>
<dbReference type="SUPFAM" id="SSF47384">
    <property type="entry name" value="Homodimeric domain of signal transducing histidine kinase"/>
    <property type="match status" value="1"/>
</dbReference>
<keyword evidence="4" id="KW-0597">Phosphoprotein</keyword>
<evidence type="ECO:0000256" key="5">
    <source>
        <dbReference type="ARBA" id="ARBA00022679"/>
    </source>
</evidence>
<gene>
    <name evidence="14" type="ORF">FHX53_001148</name>
</gene>
<feature type="transmembrane region" description="Helical" evidence="11">
    <location>
        <begin position="205"/>
        <end position="227"/>
    </location>
</feature>
<dbReference type="InterPro" id="IPR005467">
    <property type="entry name" value="His_kinase_dom"/>
</dbReference>
<feature type="transmembrane region" description="Helical" evidence="11">
    <location>
        <begin position="16"/>
        <end position="38"/>
    </location>
</feature>
<keyword evidence="10 11" id="KW-0472">Membrane</keyword>
<dbReference type="InterPro" id="IPR004358">
    <property type="entry name" value="Sig_transdc_His_kin-like_C"/>
</dbReference>
<evidence type="ECO:0000256" key="4">
    <source>
        <dbReference type="ARBA" id="ARBA00022553"/>
    </source>
</evidence>
<dbReference type="InterPro" id="IPR003661">
    <property type="entry name" value="HisK_dim/P_dom"/>
</dbReference>
<keyword evidence="8 11" id="KW-1133">Transmembrane helix</keyword>
<dbReference type="Pfam" id="PF00512">
    <property type="entry name" value="HisKA"/>
    <property type="match status" value="1"/>
</dbReference>
<evidence type="ECO:0000259" key="13">
    <source>
        <dbReference type="PROSITE" id="PS50885"/>
    </source>
</evidence>
<dbReference type="AlphaFoldDB" id="A0A839E8P4"/>
<dbReference type="Gene3D" id="1.10.287.130">
    <property type="match status" value="1"/>
</dbReference>
<evidence type="ECO:0000256" key="2">
    <source>
        <dbReference type="ARBA" id="ARBA00004236"/>
    </source>
</evidence>
<evidence type="ECO:0000256" key="11">
    <source>
        <dbReference type="SAM" id="Phobius"/>
    </source>
</evidence>
<dbReference type="CDD" id="cd00075">
    <property type="entry name" value="HATPase"/>
    <property type="match status" value="1"/>
</dbReference>
<dbReference type="PRINTS" id="PR00344">
    <property type="entry name" value="BCTRLSENSOR"/>
</dbReference>
<keyword evidence="5" id="KW-0808">Transferase</keyword>
<comment type="caution">
    <text evidence="14">The sequence shown here is derived from an EMBL/GenBank/DDBJ whole genome shotgun (WGS) entry which is preliminary data.</text>
</comment>
<keyword evidence="7 14" id="KW-0418">Kinase</keyword>
<evidence type="ECO:0000256" key="3">
    <source>
        <dbReference type="ARBA" id="ARBA00012438"/>
    </source>
</evidence>
<dbReference type="CDD" id="cd00082">
    <property type="entry name" value="HisKA"/>
    <property type="match status" value="1"/>
</dbReference>
<dbReference type="CDD" id="cd06225">
    <property type="entry name" value="HAMP"/>
    <property type="match status" value="1"/>
</dbReference>
<dbReference type="Pfam" id="PF02518">
    <property type="entry name" value="HATPase_c"/>
    <property type="match status" value="1"/>
</dbReference>
<evidence type="ECO:0000256" key="7">
    <source>
        <dbReference type="ARBA" id="ARBA00022777"/>
    </source>
</evidence>